<dbReference type="AlphaFoldDB" id="A0A1M4YIZ5"/>
<accession>A0A1M4YIZ5</accession>
<proteinExistence type="predicted"/>
<evidence type="ECO:0000256" key="1">
    <source>
        <dbReference type="SAM" id="Phobius"/>
    </source>
</evidence>
<feature type="transmembrane region" description="Helical" evidence="1">
    <location>
        <begin position="177"/>
        <end position="197"/>
    </location>
</feature>
<keyword evidence="3" id="KW-1185">Reference proteome</keyword>
<keyword evidence="1" id="KW-1133">Transmembrane helix</keyword>
<organism evidence="2 3">
    <name type="scientific">Mariniphaga anaerophila</name>
    <dbReference type="NCBI Taxonomy" id="1484053"/>
    <lineage>
        <taxon>Bacteria</taxon>
        <taxon>Pseudomonadati</taxon>
        <taxon>Bacteroidota</taxon>
        <taxon>Bacteroidia</taxon>
        <taxon>Marinilabiliales</taxon>
        <taxon>Prolixibacteraceae</taxon>
        <taxon>Mariniphaga</taxon>
    </lineage>
</organism>
<dbReference type="STRING" id="1484053.SAMN05444274_103366"/>
<keyword evidence="1" id="KW-0472">Membrane</keyword>
<evidence type="ECO:0008006" key="4">
    <source>
        <dbReference type="Google" id="ProtNLM"/>
    </source>
</evidence>
<name>A0A1M4YIZ5_9BACT</name>
<dbReference type="Proteomes" id="UP000184164">
    <property type="component" value="Unassembled WGS sequence"/>
</dbReference>
<feature type="transmembrane region" description="Helical" evidence="1">
    <location>
        <begin position="7"/>
        <end position="27"/>
    </location>
</feature>
<gene>
    <name evidence="2" type="ORF">SAMN05444274_103366</name>
</gene>
<keyword evidence="1" id="KW-0812">Transmembrane</keyword>
<protein>
    <recommendedName>
        <fullName evidence="4">Four helix bundle sensory module for signal transduction</fullName>
    </recommendedName>
</protein>
<dbReference type="RefSeq" id="WP_139249643.1">
    <property type="nucleotide sequence ID" value="NZ_FQUM01000003.1"/>
</dbReference>
<dbReference type="OrthoDB" id="9823136at2"/>
<sequence>MRKIKVKLMLGIGVVFLISYSIMMVNIGTNQSIVNKSDSLLTSNYASLKHTFQMLRILNDINIFVAQGLSEDSVAGQTMLIADKIEKFKQPLQLQVDNITEPGELQLTNRLQKSFGAFEHYLIARERPFYWEDYNRLFAEVRGDILEIYQMNAESLEDKNDSIREHAAHVLTLQKNVGIVGLTLLCILLVFLPLYLLRPVEHLTWKLKEDYEKAFNKKVKLKKGHELKQLEDIVEKMMASIQKEVPDKDDK</sequence>
<reference evidence="2 3" key="1">
    <citation type="submission" date="2016-11" db="EMBL/GenBank/DDBJ databases">
        <authorList>
            <person name="Jaros S."/>
            <person name="Januszkiewicz K."/>
            <person name="Wedrychowicz H."/>
        </authorList>
    </citation>
    <scope>NUCLEOTIDE SEQUENCE [LARGE SCALE GENOMIC DNA]</scope>
    <source>
        <strain evidence="2 3">DSM 26910</strain>
    </source>
</reference>
<dbReference type="EMBL" id="FQUM01000003">
    <property type="protein sequence ID" value="SHF05608.1"/>
    <property type="molecule type" value="Genomic_DNA"/>
</dbReference>
<evidence type="ECO:0000313" key="3">
    <source>
        <dbReference type="Proteomes" id="UP000184164"/>
    </source>
</evidence>
<evidence type="ECO:0000313" key="2">
    <source>
        <dbReference type="EMBL" id="SHF05608.1"/>
    </source>
</evidence>